<evidence type="ECO:0000256" key="5">
    <source>
        <dbReference type="ARBA" id="ARBA00022806"/>
    </source>
</evidence>
<dbReference type="PROSITE" id="PS51192">
    <property type="entry name" value="HELICASE_ATP_BIND_1"/>
    <property type="match status" value="1"/>
</dbReference>
<dbReference type="NCBIfam" id="TIGR00614">
    <property type="entry name" value="recQ_fam"/>
    <property type="match status" value="1"/>
</dbReference>
<dbReference type="Gene3D" id="1.10.10.10">
    <property type="entry name" value="Winged helix-like DNA-binding domain superfamily/Winged helix DNA-binding domain"/>
    <property type="match status" value="1"/>
</dbReference>
<dbReference type="Gene3D" id="1.10.150.80">
    <property type="entry name" value="HRDC domain"/>
    <property type="match status" value="1"/>
</dbReference>
<dbReference type="OMA" id="VGLTHEI"/>
<dbReference type="GO" id="GO:0003677">
    <property type="term" value="F:DNA binding"/>
    <property type="evidence" value="ECO:0007669"/>
    <property type="project" value="UniProtKB-KW"/>
</dbReference>
<evidence type="ECO:0000256" key="4">
    <source>
        <dbReference type="ARBA" id="ARBA00022801"/>
    </source>
</evidence>
<dbReference type="PROSITE" id="PS51194">
    <property type="entry name" value="HELICASE_CTER"/>
    <property type="match status" value="1"/>
</dbReference>
<dbReference type="GO" id="GO:0009378">
    <property type="term" value="F:four-way junction helicase activity"/>
    <property type="evidence" value="ECO:0007669"/>
    <property type="project" value="TreeGrafter"/>
</dbReference>
<comment type="similarity">
    <text evidence="2 11">Belongs to the helicase family. RecQ subfamily.</text>
</comment>
<dbReference type="SUPFAM" id="SSF52540">
    <property type="entry name" value="P-loop containing nucleoside triphosphate hydrolases"/>
    <property type="match status" value="1"/>
</dbReference>
<dbReference type="GO" id="GO:0005634">
    <property type="term" value="C:nucleus"/>
    <property type="evidence" value="ECO:0007669"/>
    <property type="project" value="UniProtKB-SubCell"/>
</dbReference>
<dbReference type="AlphaFoldDB" id="A0A553ND28"/>
<evidence type="ECO:0000256" key="2">
    <source>
        <dbReference type="ARBA" id="ARBA00005446"/>
    </source>
</evidence>
<dbReference type="InterPro" id="IPR044876">
    <property type="entry name" value="HRDC_dom_sf"/>
</dbReference>
<evidence type="ECO:0000259" key="15">
    <source>
        <dbReference type="PROSITE" id="PS51194"/>
    </source>
</evidence>
<dbReference type="GO" id="GO:0043138">
    <property type="term" value="F:3'-5' DNA helicase activity"/>
    <property type="evidence" value="ECO:0007669"/>
    <property type="project" value="UniProtKB-EC"/>
</dbReference>
<dbReference type="InterPro" id="IPR036388">
    <property type="entry name" value="WH-like_DNA-bd_sf"/>
</dbReference>
<dbReference type="InterPro" id="IPR004589">
    <property type="entry name" value="DNA_helicase_ATP-dep_RecQ"/>
</dbReference>
<dbReference type="Gene3D" id="3.40.50.300">
    <property type="entry name" value="P-loop containing nucleotide triphosphate hydrolases"/>
    <property type="match status" value="2"/>
</dbReference>
<dbReference type="GO" id="GO:0016887">
    <property type="term" value="F:ATP hydrolysis activity"/>
    <property type="evidence" value="ECO:0007669"/>
    <property type="project" value="RHEA"/>
</dbReference>
<protein>
    <recommendedName>
        <fullName evidence="11">ATP-dependent DNA helicase</fullName>
        <ecNumber evidence="11">5.6.2.4</ecNumber>
    </recommendedName>
</protein>
<evidence type="ECO:0000256" key="12">
    <source>
        <dbReference type="SAM" id="MobiDB-lite"/>
    </source>
</evidence>
<dbReference type="Pfam" id="PF16124">
    <property type="entry name" value="RecQ_Zn_bind"/>
    <property type="match status" value="1"/>
</dbReference>
<dbReference type="SMART" id="SM00956">
    <property type="entry name" value="RQC"/>
    <property type="match status" value="1"/>
</dbReference>
<evidence type="ECO:0000259" key="14">
    <source>
        <dbReference type="PROSITE" id="PS51192"/>
    </source>
</evidence>
<dbReference type="Pfam" id="PF14493">
    <property type="entry name" value="HTH_40"/>
    <property type="match status" value="1"/>
</dbReference>
<dbReference type="Pfam" id="PF00270">
    <property type="entry name" value="DEAD"/>
    <property type="match status" value="1"/>
</dbReference>
<keyword evidence="17" id="KW-1185">Reference proteome</keyword>
<sequence>MDDSVFEDDDWADEALLMECEKAEEALLLKAVSQTPSSPQAEHLKVLRQNFGHSRFKDLQWQIIRSVLEEAQDQCVVMATGYGKSLCYQFPPVFLNKTALVISPLIALMEDQVMALEVANIPATYLGGSQTNKSDIYDGIKANQYRVVYLTPEFVDKSGDMIENLFSVQSLCLIAIDEAHCVSQWGHDFRSSYRHLYRLRDKFPTTPILALTATATDQVIQDMEKSLKLKRCQVVKTSFDRPNLYIEIRPKTSPWNDLNIISSYDEATGTRSIKGSTIIYCPTRKEVDNITDVLAKQGLNVRSYHAGLSLKKRETSHKEFIRDQCDAIVCSVAFGMGINKPDVRRVIHYGAPRDMESYYQEMGRAGRDGQPASVMVFYGTSDFVTHRHLLLDIKNEVWLQNRMDLVHQMEVFLGKKKSCRRADILAHFGQTLDKVRSTKCCDNCTQSLLSTPRDQACANQEDELVDFSEDARLILESVRQCGGVYGLGIPCAVLKGVSDKTVKQYLTQLPIFGKGKSKAKTFWMALGRSLTAQGYIGQKAVVGGQFKVSTCHITGKGSKFLRDSTSQFKQIPTKELQTPDMKQKQPDFKNAYPSQVSSEDWRSKSNESSSKIEDIHMKLARRRSTLANKLGLAPYMVLPEEILQQLSLIRPSSVANMERLGIPRAKVEKFGQDFVDEITSWCTLKALPMDNEVNVINIDESSLNETQQTSYTLFQELGSLEAVAAQRGLKPSTIANHLSEAIKARLPVNIDKLGLDPRMRAKIEQIIFDPPIASNILRLGPIKEECDKRDLTVGWDEIKITVALIMTENEVRDNIVQWSDEKLKKLTKPIENLAPNTLHGAVSKNGEGPRPRELPAWMGRSGSADKSSLSKKLKKNSIFR</sequence>
<dbReference type="InterPro" id="IPR032284">
    <property type="entry name" value="RecQ_Zn-bd"/>
</dbReference>
<reference evidence="16 17" key="1">
    <citation type="journal article" date="2018" name="Nat. Ecol. Evol.">
        <title>Genomic signatures of mitonuclear coevolution across populations of Tigriopus californicus.</title>
        <authorList>
            <person name="Barreto F.S."/>
            <person name="Watson E.T."/>
            <person name="Lima T.G."/>
            <person name="Willett C.S."/>
            <person name="Edmands S."/>
            <person name="Li W."/>
            <person name="Burton R.S."/>
        </authorList>
    </citation>
    <scope>NUCLEOTIDE SEQUENCE [LARGE SCALE GENOMIC DNA]</scope>
    <source>
        <strain evidence="16 17">San Diego</strain>
    </source>
</reference>
<accession>A0A553ND28</accession>
<organism evidence="16 17">
    <name type="scientific">Tigriopus californicus</name>
    <name type="common">Marine copepod</name>
    <dbReference type="NCBI Taxonomy" id="6832"/>
    <lineage>
        <taxon>Eukaryota</taxon>
        <taxon>Metazoa</taxon>
        <taxon>Ecdysozoa</taxon>
        <taxon>Arthropoda</taxon>
        <taxon>Crustacea</taxon>
        <taxon>Multicrustacea</taxon>
        <taxon>Hexanauplia</taxon>
        <taxon>Copepoda</taxon>
        <taxon>Harpacticoida</taxon>
        <taxon>Harpacticidae</taxon>
        <taxon>Tigriopus</taxon>
    </lineage>
</organism>
<dbReference type="GO" id="GO:0006260">
    <property type="term" value="P:DNA replication"/>
    <property type="evidence" value="ECO:0007669"/>
    <property type="project" value="InterPro"/>
</dbReference>
<evidence type="ECO:0000256" key="8">
    <source>
        <dbReference type="ARBA" id="ARBA00023235"/>
    </source>
</evidence>
<dbReference type="PANTHER" id="PTHR13710">
    <property type="entry name" value="DNA HELICASE RECQ FAMILY MEMBER"/>
    <property type="match status" value="1"/>
</dbReference>
<keyword evidence="5 11" id="KW-0347">Helicase</keyword>
<comment type="catalytic activity">
    <reaction evidence="10 11">
        <text>ATP + H2O = ADP + phosphate + H(+)</text>
        <dbReference type="Rhea" id="RHEA:13065"/>
        <dbReference type="ChEBI" id="CHEBI:15377"/>
        <dbReference type="ChEBI" id="CHEBI:15378"/>
        <dbReference type="ChEBI" id="CHEBI:30616"/>
        <dbReference type="ChEBI" id="CHEBI:43474"/>
        <dbReference type="ChEBI" id="CHEBI:456216"/>
    </reaction>
</comment>
<dbReference type="SMART" id="SM00341">
    <property type="entry name" value="HRDC"/>
    <property type="match status" value="1"/>
</dbReference>
<dbReference type="GO" id="GO:0005694">
    <property type="term" value="C:chromosome"/>
    <property type="evidence" value="ECO:0007669"/>
    <property type="project" value="TreeGrafter"/>
</dbReference>
<comment type="subcellular location">
    <subcellularLocation>
        <location evidence="11">Nucleus</location>
    </subcellularLocation>
</comment>
<dbReference type="SUPFAM" id="SSF47819">
    <property type="entry name" value="HRDC-like"/>
    <property type="match status" value="1"/>
</dbReference>
<evidence type="ECO:0000256" key="9">
    <source>
        <dbReference type="ARBA" id="ARBA00034617"/>
    </source>
</evidence>
<dbReference type="InterPro" id="IPR029491">
    <property type="entry name" value="Helicase_HTH"/>
</dbReference>
<comment type="caution">
    <text evidence="16">The sequence shown here is derived from an EMBL/GenBank/DDBJ whole genome shotgun (WGS) entry which is preliminary data.</text>
</comment>
<dbReference type="GO" id="GO:0000724">
    <property type="term" value="P:double-strand break repair via homologous recombination"/>
    <property type="evidence" value="ECO:0007669"/>
    <property type="project" value="TreeGrafter"/>
</dbReference>
<evidence type="ECO:0000256" key="10">
    <source>
        <dbReference type="ARBA" id="ARBA00049360"/>
    </source>
</evidence>
<evidence type="ECO:0000256" key="7">
    <source>
        <dbReference type="ARBA" id="ARBA00023125"/>
    </source>
</evidence>
<name>A0A553ND28_TIGCA</name>
<dbReference type="InterPro" id="IPR002121">
    <property type="entry name" value="HRDC_dom"/>
</dbReference>
<dbReference type="SMART" id="SM00487">
    <property type="entry name" value="DEXDc"/>
    <property type="match status" value="1"/>
</dbReference>
<dbReference type="Pfam" id="PF00570">
    <property type="entry name" value="HRDC"/>
    <property type="match status" value="1"/>
</dbReference>
<keyword evidence="3 11" id="KW-0547">Nucleotide-binding</keyword>
<feature type="domain" description="Helicase C-terminal" evidence="15">
    <location>
        <begin position="259"/>
        <end position="413"/>
    </location>
</feature>
<proteinExistence type="inferred from homology"/>
<feature type="compositionally biased region" description="Basic residues" evidence="12">
    <location>
        <begin position="869"/>
        <end position="880"/>
    </location>
</feature>
<dbReference type="SMART" id="SM00490">
    <property type="entry name" value="HELICc"/>
    <property type="match status" value="1"/>
</dbReference>
<dbReference type="GO" id="GO:0005524">
    <property type="term" value="F:ATP binding"/>
    <property type="evidence" value="ECO:0007669"/>
    <property type="project" value="UniProtKB-KW"/>
</dbReference>
<feature type="region of interest" description="Disordered" evidence="12">
    <location>
        <begin position="574"/>
        <end position="607"/>
    </location>
</feature>
<evidence type="ECO:0000256" key="11">
    <source>
        <dbReference type="RuleBase" id="RU364117"/>
    </source>
</evidence>
<dbReference type="InterPro" id="IPR018982">
    <property type="entry name" value="RQC_domain"/>
</dbReference>
<gene>
    <name evidence="16" type="ORF">TCAL_03979</name>
</gene>
<dbReference type="InterPro" id="IPR001650">
    <property type="entry name" value="Helicase_C-like"/>
</dbReference>
<feature type="domain" description="Helicase ATP-binding" evidence="14">
    <location>
        <begin position="65"/>
        <end position="233"/>
    </location>
</feature>
<evidence type="ECO:0000256" key="3">
    <source>
        <dbReference type="ARBA" id="ARBA00022741"/>
    </source>
</evidence>
<dbReference type="InterPro" id="IPR014001">
    <property type="entry name" value="Helicase_ATP-bd"/>
</dbReference>
<evidence type="ECO:0000313" key="16">
    <source>
        <dbReference type="EMBL" id="TRY63315.1"/>
    </source>
</evidence>
<dbReference type="Pfam" id="PF00271">
    <property type="entry name" value="Helicase_C"/>
    <property type="match status" value="1"/>
</dbReference>
<dbReference type="Pfam" id="PF09382">
    <property type="entry name" value="RQC"/>
    <property type="match status" value="1"/>
</dbReference>
<dbReference type="SUPFAM" id="SSF46785">
    <property type="entry name" value="Winged helix' DNA-binding domain"/>
    <property type="match status" value="1"/>
</dbReference>
<dbReference type="GO" id="GO:0005737">
    <property type="term" value="C:cytoplasm"/>
    <property type="evidence" value="ECO:0007669"/>
    <property type="project" value="TreeGrafter"/>
</dbReference>
<dbReference type="STRING" id="6832.A0A553ND28"/>
<dbReference type="OrthoDB" id="10261556at2759"/>
<dbReference type="EMBL" id="VCGU01000458">
    <property type="protein sequence ID" value="TRY63315.1"/>
    <property type="molecule type" value="Genomic_DNA"/>
</dbReference>
<evidence type="ECO:0000313" key="17">
    <source>
        <dbReference type="Proteomes" id="UP000318571"/>
    </source>
</evidence>
<dbReference type="InterPro" id="IPR010997">
    <property type="entry name" value="HRDC-like_sf"/>
</dbReference>
<keyword evidence="7" id="KW-0238">DNA-binding</keyword>
<dbReference type="Proteomes" id="UP000318571">
    <property type="component" value="Chromosome 10"/>
</dbReference>
<dbReference type="FunFam" id="3.40.50.300:FF:001389">
    <property type="entry name" value="ATP-dependent DNA helicase RecQ"/>
    <property type="match status" value="1"/>
</dbReference>
<dbReference type="InterPro" id="IPR027417">
    <property type="entry name" value="P-loop_NTPase"/>
</dbReference>
<dbReference type="InterPro" id="IPR011545">
    <property type="entry name" value="DEAD/DEAH_box_helicase_dom"/>
</dbReference>
<dbReference type="CDD" id="cd18794">
    <property type="entry name" value="SF2_C_RecQ"/>
    <property type="match status" value="1"/>
</dbReference>
<dbReference type="PROSITE" id="PS50967">
    <property type="entry name" value="HRDC"/>
    <property type="match status" value="1"/>
</dbReference>
<evidence type="ECO:0000256" key="1">
    <source>
        <dbReference type="ARBA" id="ARBA00001947"/>
    </source>
</evidence>
<feature type="region of interest" description="Disordered" evidence="12">
    <location>
        <begin position="836"/>
        <end position="880"/>
    </location>
</feature>
<dbReference type="InterPro" id="IPR036390">
    <property type="entry name" value="WH_DNA-bd_sf"/>
</dbReference>
<evidence type="ECO:0000256" key="6">
    <source>
        <dbReference type="ARBA" id="ARBA00022840"/>
    </source>
</evidence>
<keyword evidence="11" id="KW-0539">Nucleus</keyword>
<keyword evidence="4 11" id="KW-0378">Hydrolase</keyword>
<keyword evidence="8" id="KW-0413">Isomerase</keyword>
<evidence type="ECO:0000259" key="13">
    <source>
        <dbReference type="PROSITE" id="PS50967"/>
    </source>
</evidence>
<dbReference type="PANTHER" id="PTHR13710:SF120">
    <property type="entry name" value="BIFUNCTIONAL 3'-5' EXONUCLEASE_ATP-DEPENDENT HELICASE WRN"/>
    <property type="match status" value="1"/>
</dbReference>
<comment type="catalytic activity">
    <reaction evidence="9 11">
        <text>Couples ATP hydrolysis with the unwinding of duplex DNA by translocating in the 3'-5' direction.</text>
        <dbReference type="EC" id="5.6.2.4"/>
    </reaction>
</comment>
<dbReference type="EC" id="5.6.2.4" evidence="11"/>
<keyword evidence="6 11" id="KW-0067">ATP-binding</keyword>
<feature type="domain" description="HRDC" evidence="13">
    <location>
        <begin position="609"/>
        <end position="688"/>
    </location>
</feature>
<comment type="cofactor">
    <cofactor evidence="1">
        <name>Zn(2+)</name>
        <dbReference type="ChEBI" id="CHEBI:29105"/>
    </cofactor>
</comment>